<feature type="compositionally biased region" description="Polar residues" evidence="1">
    <location>
        <begin position="93"/>
        <end position="125"/>
    </location>
</feature>
<keyword evidence="3" id="KW-1185">Reference proteome</keyword>
<protein>
    <submittedName>
        <fullName evidence="2">Uncharacterized protein</fullName>
    </submittedName>
</protein>
<feature type="compositionally biased region" description="Low complexity" evidence="1">
    <location>
        <begin position="382"/>
        <end position="397"/>
    </location>
</feature>
<proteinExistence type="predicted"/>
<accession>A0A1W5D9E4</accession>
<name>A0A1W5D9E4_9LECA</name>
<dbReference type="EMBL" id="FWEW01003531">
    <property type="protein sequence ID" value="SLM39610.1"/>
    <property type="molecule type" value="Genomic_DNA"/>
</dbReference>
<feature type="region of interest" description="Disordered" evidence="1">
    <location>
        <begin position="623"/>
        <end position="685"/>
    </location>
</feature>
<feature type="compositionally biased region" description="Basic and acidic residues" evidence="1">
    <location>
        <begin position="258"/>
        <end position="270"/>
    </location>
</feature>
<dbReference type="AlphaFoldDB" id="A0A1W5D9E4"/>
<feature type="compositionally biased region" description="Basic and acidic residues" evidence="1">
    <location>
        <begin position="409"/>
        <end position="420"/>
    </location>
</feature>
<feature type="region of interest" description="Disordered" evidence="1">
    <location>
        <begin position="380"/>
        <end position="483"/>
    </location>
</feature>
<feature type="compositionally biased region" description="Low complexity" evidence="1">
    <location>
        <begin position="675"/>
        <end position="685"/>
    </location>
</feature>
<evidence type="ECO:0000313" key="2">
    <source>
        <dbReference type="EMBL" id="SLM39610.1"/>
    </source>
</evidence>
<reference evidence="3" key="1">
    <citation type="submission" date="2017-03" db="EMBL/GenBank/DDBJ databases">
        <authorList>
            <person name="Sharma R."/>
            <person name="Thines M."/>
        </authorList>
    </citation>
    <scope>NUCLEOTIDE SEQUENCE [LARGE SCALE GENOMIC DNA]</scope>
</reference>
<feature type="region of interest" description="Disordered" evidence="1">
    <location>
        <begin position="74"/>
        <end position="184"/>
    </location>
</feature>
<dbReference type="Proteomes" id="UP000192927">
    <property type="component" value="Unassembled WGS sequence"/>
</dbReference>
<feature type="region of interest" description="Disordered" evidence="1">
    <location>
        <begin position="211"/>
        <end position="289"/>
    </location>
</feature>
<organism evidence="2 3">
    <name type="scientific">Lasallia pustulata</name>
    <dbReference type="NCBI Taxonomy" id="136370"/>
    <lineage>
        <taxon>Eukaryota</taxon>
        <taxon>Fungi</taxon>
        <taxon>Dikarya</taxon>
        <taxon>Ascomycota</taxon>
        <taxon>Pezizomycotina</taxon>
        <taxon>Lecanoromycetes</taxon>
        <taxon>OSLEUM clade</taxon>
        <taxon>Umbilicariomycetidae</taxon>
        <taxon>Umbilicariales</taxon>
        <taxon>Umbilicariaceae</taxon>
        <taxon>Lasallia</taxon>
    </lineage>
</organism>
<evidence type="ECO:0000256" key="1">
    <source>
        <dbReference type="SAM" id="MobiDB-lite"/>
    </source>
</evidence>
<evidence type="ECO:0000313" key="3">
    <source>
        <dbReference type="Proteomes" id="UP000192927"/>
    </source>
</evidence>
<feature type="compositionally biased region" description="Polar residues" evidence="1">
    <location>
        <begin position="421"/>
        <end position="446"/>
    </location>
</feature>
<feature type="compositionally biased region" description="Basic and acidic residues" evidence="1">
    <location>
        <begin position="160"/>
        <end position="175"/>
    </location>
</feature>
<sequence>MPGLPVLNAMDAPINANVSMLKTHKVLPRKRPLPDDTNGLSVNRRELKRLSAFSFGSDGLEELIQTWVSEPAPVQAGTQKALPPTPPTRSEETVNANGASGSMSKRSIKTGNNTDVASGFNTPVNQRGPPTPDITPPMVQSRPQTLPPGFLSADPLSRAESFRTAREDQFSDDGSRASVSPALPPSQQQIWLAATRRARFRDIGLDWELESDEDEKTSGRRTPRTSSDVHDFMTFDGSWDSETKGVNDDSGYARNPNKHHDTSLEEKFRELPTISTRPPPRSLDHTEDHTSALMSGLSLRERVDRNMHSPTSNSTERFAERIDWPLKEEDLDNDLNPQNADNRRISQMSWTSTVVEAVVVDQAPQRTRTLRHIGKIPSLRAVSSPVDRSSRSSLGSDDPSRRLVHRNTRIPDRANRRSTDSDTTASVNSSLARTRQESIPPSSRPTTAPDEGAGYFDLAHTTRRTKPEANTSTTPSPPEKTKVKDVVAAVATPSASLSAPTSKNVSRATSTTSVSARVPELNYAQYTLPVLEPMEARGTGVEGLAVSDWPALRPRSSQVTPFSVQSINSSIPCTLEVSEAQAVNIYPHNNRSILVVQQTARQGSETSPSSTIVAEQANAALQEPLTPPGASISRSLVDSPLRNPREPPRPPAFKVIPPTPANATPANDGEKQLGRRTSSGGRSRSLSIVKRAFSTRRYSDTFVTPFTHSLTRRNTANNAMANTGDDPTTKLSPFWRPRGFWDDISDSDSEFGNDGFLVSNSLGMPQKSVVPGPSFLGRRLGSLRMRRRSSHRGMGRKHSVESAPTYEFTREENKVHTMPRLGYQVQFVGFKDLQDRFERRKERKMEEKKERDRARLRQSIGPVIVHPHARLT</sequence>